<evidence type="ECO:0000256" key="1">
    <source>
        <dbReference type="SAM" id="MobiDB-lite"/>
    </source>
</evidence>
<feature type="region of interest" description="Disordered" evidence="1">
    <location>
        <begin position="74"/>
        <end position="99"/>
    </location>
</feature>
<protein>
    <submittedName>
        <fullName evidence="2">Uncharacterized protein</fullName>
    </submittedName>
</protein>
<name>A0A499V0Z6_9ACTN</name>
<organism evidence="2 3">
    <name type="scientific">Streptomyces antimycoticus</name>
    <dbReference type="NCBI Taxonomy" id="68175"/>
    <lineage>
        <taxon>Bacteria</taxon>
        <taxon>Bacillati</taxon>
        <taxon>Actinomycetota</taxon>
        <taxon>Actinomycetes</taxon>
        <taxon>Kitasatosporales</taxon>
        <taxon>Streptomycetaceae</taxon>
        <taxon>Streptomyces</taxon>
        <taxon>Streptomyces violaceusniger group</taxon>
    </lineage>
</organism>
<reference evidence="2 3" key="1">
    <citation type="journal article" date="2020" name="Int. J. Syst. Evol. Microbiol.">
        <title>Reclassification of Streptomyces castelarensis and Streptomyces sporoclivatus as later heterotypic synonyms of Streptomyces antimycoticus.</title>
        <authorList>
            <person name="Komaki H."/>
            <person name="Tamura T."/>
        </authorList>
    </citation>
    <scope>NUCLEOTIDE SEQUENCE [LARGE SCALE GENOMIC DNA]</scope>
    <source>
        <strain evidence="2 3">NBRC 100767</strain>
    </source>
</reference>
<evidence type="ECO:0000313" key="2">
    <source>
        <dbReference type="EMBL" id="BBJ42116.1"/>
    </source>
</evidence>
<dbReference type="AlphaFoldDB" id="A0A499V0Z6"/>
<proteinExistence type="predicted"/>
<accession>A0A499V0Z6</accession>
<dbReference type="EMBL" id="AP019620">
    <property type="protein sequence ID" value="BBJ42116.1"/>
    <property type="molecule type" value="Genomic_DNA"/>
</dbReference>
<sequence>MGRVCSALPGSAVDGMGVPTHATHGLTVGDGAPSIPVLADPPPEALLWPRPGTVWCSPHGSRLAVLCAARAAAGVERGGDRSAGPAGGRAARGERSEPP</sequence>
<evidence type="ECO:0000313" key="3">
    <source>
        <dbReference type="Proteomes" id="UP000463951"/>
    </source>
</evidence>
<gene>
    <name evidence="2" type="ORF">SSPO_048340</name>
</gene>
<dbReference type="Proteomes" id="UP000463951">
    <property type="component" value="Chromosome"/>
</dbReference>